<name>A0A1H9EZ77_9GAMM</name>
<dbReference type="InterPro" id="IPR051220">
    <property type="entry name" value="TFA_Chaperone"/>
</dbReference>
<proteinExistence type="predicted"/>
<gene>
    <name evidence="1" type="ORF">SAMN05216522_102110</name>
</gene>
<keyword evidence="2" id="KW-1185">Reference proteome</keyword>
<sequence length="206" mass="22683">MTKYNTELPLAKLNESGIAVQAGWLTVYCIEPSQNEFASVTMEYLPVGVGLPALGFSDKPELPGAGFALIRSQDGKSWESKPDYRGETAYNTTDRQPEIIQFIGELPGGMTLLTPKTNFDNWNGQEWVTDIKAIQAAAISAADNDKATRLREAQNRISDWQTELQLDVISEGDKAKLVDWMSYIKALNAIDTSTAPDINWPQAPTA</sequence>
<dbReference type="STRING" id="988801.SAMN05216522_102110"/>
<evidence type="ECO:0000313" key="1">
    <source>
        <dbReference type="EMBL" id="SEQ30919.1"/>
    </source>
</evidence>
<dbReference type="PANTHER" id="PTHR34413:SF2">
    <property type="entry name" value="PROPHAGE TAIL FIBER ASSEMBLY PROTEIN HOMOLOG TFAE-RELATED"/>
    <property type="match status" value="1"/>
</dbReference>
<evidence type="ECO:0000313" key="2">
    <source>
        <dbReference type="Proteomes" id="UP000242515"/>
    </source>
</evidence>
<dbReference type="OrthoDB" id="8596093at2"/>
<accession>A0A1H9EZ77</accession>
<reference evidence="2" key="1">
    <citation type="submission" date="2016-10" db="EMBL/GenBank/DDBJ databases">
        <authorList>
            <person name="Varghese N."/>
            <person name="Submissions S."/>
        </authorList>
    </citation>
    <scope>NUCLEOTIDE SEQUENCE [LARGE SCALE GENOMIC DNA]</scope>
    <source>
        <strain evidence="2">8N4</strain>
    </source>
</reference>
<dbReference type="Pfam" id="PF02413">
    <property type="entry name" value="Caudo_TAP"/>
    <property type="match status" value="1"/>
</dbReference>
<dbReference type="RefSeq" id="WP_092672775.1">
    <property type="nucleotide sequence ID" value="NZ_FOGC01000002.1"/>
</dbReference>
<dbReference type="AlphaFoldDB" id="A0A1H9EZ77"/>
<dbReference type="Proteomes" id="UP000242515">
    <property type="component" value="Unassembled WGS sequence"/>
</dbReference>
<dbReference type="InterPro" id="IPR003458">
    <property type="entry name" value="Phage_T4_Gp38_tail_assem"/>
</dbReference>
<dbReference type="EMBL" id="FOGC01000002">
    <property type="protein sequence ID" value="SEQ30919.1"/>
    <property type="molecule type" value="Genomic_DNA"/>
</dbReference>
<organism evidence="1 2">
    <name type="scientific">Rosenbergiella nectarea</name>
    <dbReference type="NCBI Taxonomy" id="988801"/>
    <lineage>
        <taxon>Bacteria</taxon>
        <taxon>Pseudomonadati</taxon>
        <taxon>Pseudomonadota</taxon>
        <taxon>Gammaproteobacteria</taxon>
        <taxon>Enterobacterales</taxon>
        <taxon>Erwiniaceae</taxon>
        <taxon>Rosenbergiella</taxon>
    </lineage>
</organism>
<protein>
    <submittedName>
        <fullName evidence="1">Virus tail fibre assembly protein, lambda gpK</fullName>
    </submittedName>
</protein>
<dbReference type="PANTHER" id="PTHR34413">
    <property type="entry name" value="PROPHAGE TAIL FIBER ASSEMBLY PROTEIN HOMOLOG TFAE-RELATED-RELATED"/>
    <property type="match status" value="1"/>
</dbReference>